<dbReference type="EMBL" id="AOMD01000033">
    <property type="protein sequence ID" value="EMA42664.1"/>
    <property type="molecule type" value="Genomic_DNA"/>
</dbReference>
<dbReference type="Proteomes" id="UP000011669">
    <property type="component" value="Unassembled WGS sequence"/>
</dbReference>
<dbReference type="AlphaFoldDB" id="M0MDD0"/>
<feature type="compositionally biased region" description="Polar residues" evidence="1">
    <location>
        <begin position="123"/>
        <end position="137"/>
    </location>
</feature>
<dbReference type="RefSeq" id="WP_006079059.1">
    <property type="nucleotide sequence ID" value="NZ_AOMD01000033.1"/>
</dbReference>
<protein>
    <submittedName>
        <fullName evidence="2">Uncharacterized protein</fullName>
    </submittedName>
</protein>
<evidence type="ECO:0000313" key="2">
    <source>
        <dbReference type="EMBL" id="EMA42664.1"/>
    </source>
</evidence>
<evidence type="ECO:0000256" key="1">
    <source>
        <dbReference type="SAM" id="MobiDB-lite"/>
    </source>
</evidence>
<gene>
    <name evidence="2" type="ORF">C449_16018</name>
</gene>
<evidence type="ECO:0000313" key="3">
    <source>
        <dbReference type="Proteomes" id="UP000011669"/>
    </source>
</evidence>
<dbReference type="PATRIC" id="fig|1227455.4.peg.3258"/>
<reference evidence="2 3" key="1">
    <citation type="journal article" date="2014" name="PLoS Genet.">
        <title>Phylogenetically driven sequencing of extremely halophilic archaea reveals strategies for static and dynamic osmo-response.</title>
        <authorList>
            <person name="Becker E.A."/>
            <person name="Seitzer P.M."/>
            <person name="Tritt A."/>
            <person name="Larsen D."/>
            <person name="Krusor M."/>
            <person name="Yao A.I."/>
            <person name="Wu D."/>
            <person name="Madern D."/>
            <person name="Eisen J.A."/>
            <person name="Darling A.E."/>
            <person name="Facciotti M.T."/>
        </authorList>
    </citation>
    <scope>NUCLEOTIDE SEQUENCE [LARGE SCALE GENOMIC DNA]</scope>
    <source>
        <strain evidence="2 3">DSM 5350</strain>
    </source>
</reference>
<feature type="region of interest" description="Disordered" evidence="1">
    <location>
        <begin position="123"/>
        <end position="152"/>
    </location>
</feature>
<keyword evidence="3" id="KW-1185">Reference proteome</keyword>
<accession>M0MDD0</accession>
<dbReference type="STRING" id="1227455.C449_16018"/>
<name>M0MDD0_9EURY</name>
<dbReference type="InParanoid" id="M0MDD0"/>
<proteinExistence type="predicted"/>
<organism evidence="2 3">
    <name type="scientific">Halococcus saccharolyticus DSM 5350</name>
    <dbReference type="NCBI Taxonomy" id="1227455"/>
    <lineage>
        <taxon>Archaea</taxon>
        <taxon>Methanobacteriati</taxon>
        <taxon>Methanobacteriota</taxon>
        <taxon>Stenosarchaea group</taxon>
        <taxon>Halobacteria</taxon>
        <taxon>Halobacteriales</taxon>
        <taxon>Halococcaceae</taxon>
        <taxon>Halococcus</taxon>
    </lineage>
</organism>
<sequence length="391" mass="42126">MSDALIATPRSDTVNAKKEFSAAFGDIPDKTVISDPLGAITGEEGYDARPELEKAYQGEYRAIDELMQDGASLRGAMAQVAAAKGLNVADYQLPTYPLNDLTWLTDRNTPAWDMLPKLARNSNTVEQDSVTELSQPSIGGERDVPADSDLTTQPKTQSMTYYRVTGSVSGPMNLASGGFRNAMGVEQRAKSTSMAHFGENLVLNGDPTNGTTDGSITDERAYKGMRTLAKDNGQDRTPDAGAGSTITPEMVRENVRRAVEEGGNLSTTVSFTDLKTITDLKNALDDHDPVEIMGGPTGAINLGAQSVMIDGHRLVHSDYMPNTAYDASANPGGRNLLTVDMRFHAVHDLASTVMETLAKTEDSDRFFLKRYSTMLQDAGAHEYTSLLTGLP</sequence>
<comment type="caution">
    <text evidence="2">The sequence shown here is derived from an EMBL/GenBank/DDBJ whole genome shotgun (WGS) entry which is preliminary data.</text>
</comment>